<name>A0A699KG25_TANCI</name>
<feature type="non-terminal residue" evidence="3">
    <location>
        <position position="132"/>
    </location>
</feature>
<evidence type="ECO:0000256" key="1">
    <source>
        <dbReference type="PROSITE-ProRule" id="PRU00325"/>
    </source>
</evidence>
<evidence type="ECO:0000259" key="2">
    <source>
        <dbReference type="PROSITE" id="PS50966"/>
    </source>
</evidence>
<protein>
    <submittedName>
        <fullName evidence="3">Zinc finger, SWIM-type</fullName>
    </submittedName>
</protein>
<dbReference type="InterPro" id="IPR007527">
    <property type="entry name" value="Znf_SWIM"/>
</dbReference>
<keyword evidence="1" id="KW-0862">Zinc</keyword>
<feature type="domain" description="SWIM-type" evidence="2">
    <location>
        <begin position="20"/>
        <end position="59"/>
    </location>
</feature>
<comment type="caution">
    <text evidence="3">The sequence shown here is derived from an EMBL/GenBank/DDBJ whole genome shotgun (WGS) entry which is preliminary data.</text>
</comment>
<dbReference type="AlphaFoldDB" id="A0A699KG25"/>
<gene>
    <name evidence="3" type="ORF">Tci_658702</name>
</gene>
<dbReference type="PANTHER" id="PTHR35121">
    <property type="entry name" value="HOMEODOMAIN PROTEIN 8, PUTATIVE-RELATED"/>
    <property type="match status" value="1"/>
</dbReference>
<reference evidence="3" key="1">
    <citation type="journal article" date="2019" name="Sci. Rep.">
        <title>Draft genome of Tanacetum cinerariifolium, the natural source of mosquito coil.</title>
        <authorList>
            <person name="Yamashiro T."/>
            <person name="Shiraishi A."/>
            <person name="Satake H."/>
            <person name="Nakayama K."/>
        </authorList>
    </citation>
    <scope>NUCLEOTIDE SEQUENCE</scope>
</reference>
<dbReference type="EMBL" id="BKCJ010503560">
    <property type="protein sequence ID" value="GFA86730.1"/>
    <property type="molecule type" value="Genomic_DNA"/>
</dbReference>
<dbReference type="PROSITE" id="PS50966">
    <property type="entry name" value="ZF_SWIM"/>
    <property type="match status" value="1"/>
</dbReference>
<accession>A0A699KG25</accession>
<keyword evidence="1" id="KW-0479">Metal-binding</keyword>
<dbReference type="PANTHER" id="PTHR35121:SF2">
    <property type="entry name" value="SWIM-TYPE DOMAIN-CONTAINING PROTEIN"/>
    <property type="match status" value="1"/>
</dbReference>
<sequence length="132" mass="14037">MASGATGDGMFHGVYGGSISSDDLGLQHRPYHRNCSCALHNSVGGHNCSHAAKVSYRVRRSWSEGSMVALKSPASHELRNEQKYVQIGVDTNEISCLKVGYAGTPTCVRKAVQISGFLGQNTNAAPKARLCG</sequence>
<organism evidence="3">
    <name type="scientific">Tanacetum cinerariifolium</name>
    <name type="common">Dalmatian daisy</name>
    <name type="synonym">Chrysanthemum cinerariifolium</name>
    <dbReference type="NCBI Taxonomy" id="118510"/>
    <lineage>
        <taxon>Eukaryota</taxon>
        <taxon>Viridiplantae</taxon>
        <taxon>Streptophyta</taxon>
        <taxon>Embryophyta</taxon>
        <taxon>Tracheophyta</taxon>
        <taxon>Spermatophyta</taxon>
        <taxon>Magnoliopsida</taxon>
        <taxon>eudicotyledons</taxon>
        <taxon>Gunneridae</taxon>
        <taxon>Pentapetalae</taxon>
        <taxon>asterids</taxon>
        <taxon>campanulids</taxon>
        <taxon>Asterales</taxon>
        <taxon>Asteraceae</taxon>
        <taxon>Asteroideae</taxon>
        <taxon>Anthemideae</taxon>
        <taxon>Anthemidinae</taxon>
        <taxon>Tanacetum</taxon>
    </lineage>
</organism>
<proteinExistence type="predicted"/>
<evidence type="ECO:0000313" key="3">
    <source>
        <dbReference type="EMBL" id="GFA86730.1"/>
    </source>
</evidence>
<keyword evidence="1" id="KW-0863">Zinc-finger</keyword>
<dbReference type="GO" id="GO:0008270">
    <property type="term" value="F:zinc ion binding"/>
    <property type="evidence" value="ECO:0007669"/>
    <property type="project" value="UniProtKB-KW"/>
</dbReference>